<evidence type="ECO:0000256" key="1">
    <source>
        <dbReference type="SAM" id="MobiDB-lite"/>
    </source>
</evidence>
<gene>
    <name evidence="2" type="ORF">FGO68_gene10339</name>
</gene>
<feature type="region of interest" description="Disordered" evidence="1">
    <location>
        <begin position="56"/>
        <end position="78"/>
    </location>
</feature>
<dbReference type="Proteomes" id="UP000785679">
    <property type="component" value="Unassembled WGS sequence"/>
</dbReference>
<evidence type="ECO:0000313" key="3">
    <source>
        <dbReference type="Proteomes" id="UP000785679"/>
    </source>
</evidence>
<organism evidence="2 3">
    <name type="scientific">Halteria grandinella</name>
    <dbReference type="NCBI Taxonomy" id="5974"/>
    <lineage>
        <taxon>Eukaryota</taxon>
        <taxon>Sar</taxon>
        <taxon>Alveolata</taxon>
        <taxon>Ciliophora</taxon>
        <taxon>Intramacronucleata</taxon>
        <taxon>Spirotrichea</taxon>
        <taxon>Stichotrichia</taxon>
        <taxon>Sporadotrichida</taxon>
        <taxon>Halteriidae</taxon>
        <taxon>Halteria</taxon>
    </lineage>
</organism>
<comment type="caution">
    <text evidence="2">The sequence shown here is derived from an EMBL/GenBank/DDBJ whole genome shotgun (WGS) entry which is preliminary data.</text>
</comment>
<reference evidence="2" key="1">
    <citation type="submission" date="2019-06" db="EMBL/GenBank/DDBJ databases">
        <authorList>
            <person name="Zheng W."/>
        </authorList>
    </citation>
    <scope>NUCLEOTIDE SEQUENCE</scope>
    <source>
        <strain evidence="2">QDHG01</strain>
    </source>
</reference>
<accession>A0A8J8NQK9</accession>
<dbReference type="EMBL" id="RRYP01010357">
    <property type="protein sequence ID" value="TNV78430.1"/>
    <property type="molecule type" value="Genomic_DNA"/>
</dbReference>
<proteinExistence type="predicted"/>
<protein>
    <submittedName>
        <fullName evidence="2">Uncharacterized protein</fullName>
    </submittedName>
</protein>
<keyword evidence="3" id="KW-1185">Reference proteome</keyword>
<name>A0A8J8NQK9_HALGN</name>
<feature type="compositionally biased region" description="Polar residues" evidence="1">
    <location>
        <begin position="56"/>
        <end position="68"/>
    </location>
</feature>
<sequence length="78" mass="8864">MPFSGVEWTFQARDLGFMEEIESDSEEEESVAKSNPEDDYRVELEMSDLSTLTRVNQTKHGDNDSSLDSIMEDSEIAI</sequence>
<evidence type="ECO:0000313" key="2">
    <source>
        <dbReference type="EMBL" id="TNV78430.1"/>
    </source>
</evidence>
<dbReference type="AlphaFoldDB" id="A0A8J8NQK9"/>